<dbReference type="SUPFAM" id="SSF50104">
    <property type="entry name" value="Translation proteins SH3-like domain"/>
    <property type="match status" value="1"/>
</dbReference>
<dbReference type="GO" id="GO:0003735">
    <property type="term" value="F:structural constituent of ribosome"/>
    <property type="evidence" value="ECO:0007669"/>
    <property type="project" value="InterPro"/>
</dbReference>
<comment type="similarity">
    <text evidence="1 5 6">Belongs to the universal ribosomal protein uL24 family.</text>
</comment>
<sequence>MKIKKNDNVLVISGRERGKTGAVSSVFLSENKITITGLNIVKKSLKPTKKAPKGGIIEINAKIPSSNVMIICPGCSKATRAKYQIKDKRKTRVCKKCRAAMDNIVK</sequence>
<dbReference type="EMBL" id="VMGN01000001">
    <property type="protein sequence ID" value="TSC95287.1"/>
    <property type="molecule type" value="Genomic_DNA"/>
</dbReference>
<gene>
    <name evidence="5" type="primary">rplX</name>
    <name evidence="8" type="ORF">Athens101428_15</name>
</gene>
<evidence type="ECO:0000256" key="2">
    <source>
        <dbReference type="ARBA" id="ARBA00022980"/>
    </source>
</evidence>
<evidence type="ECO:0000256" key="1">
    <source>
        <dbReference type="ARBA" id="ARBA00010618"/>
    </source>
</evidence>
<dbReference type="PROSITE" id="PS01108">
    <property type="entry name" value="RIBOSOMAL_L24"/>
    <property type="match status" value="1"/>
</dbReference>
<accession>A0A554LQZ6</accession>
<name>A0A554LQZ6_9BACT</name>
<dbReference type="InterPro" id="IPR008991">
    <property type="entry name" value="Translation_prot_SH3-like_sf"/>
</dbReference>
<dbReference type="Gene3D" id="2.30.30.30">
    <property type="match status" value="1"/>
</dbReference>
<dbReference type="GO" id="GO:1990904">
    <property type="term" value="C:ribonucleoprotein complex"/>
    <property type="evidence" value="ECO:0007669"/>
    <property type="project" value="UniProtKB-KW"/>
</dbReference>
<feature type="domain" description="KOW" evidence="7">
    <location>
        <begin position="2"/>
        <end position="29"/>
    </location>
</feature>
<dbReference type="InterPro" id="IPR005824">
    <property type="entry name" value="KOW"/>
</dbReference>
<comment type="function">
    <text evidence="5">One of the proteins that surrounds the polypeptide exit tunnel on the outside of the subunit.</text>
</comment>
<keyword evidence="5" id="KW-0694">RNA-binding</keyword>
<dbReference type="GO" id="GO:0005840">
    <property type="term" value="C:ribosome"/>
    <property type="evidence" value="ECO:0007669"/>
    <property type="project" value="UniProtKB-KW"/>
</dbReference>
<dbReference type="InterPro" id="IPR003256">
    <property type="entry name" value="Ribosomal_uL24"/>
</dbReference>
<keyword evidence="2 5" id="KW-0689">Ribosomal protein</keyword>
<evidence type="ECO:0000256" key="5">
    <source>
        <dbReference type="HAMAP-Rule" id="MF_01326"/>
    </source>
</evidence>
<comment type="function">
    <text evidence="5">One of two assembly initiator proteins, it binds directly to the 5'-end of the 23S rRNA, where it nucleates assembly of the 50S subunit.</text>
</comment>
<protein>
    <recommendedName>
        <fullName evidence="4 5">Large ribosomal subunit protein uL24</fullName>
    </recommendedName>
</protein>
<dbReference type="InterPro" id="IPR041988">
    <property type="entry name" value="Ribosomal_uL24_KOW"/>
</dbReference>
<dbReference type="PANTHER" id="PTHR12903">
    <property type="entry name" value="MITOCHONDRIAL RIBOSOMAL PROTEIN L24"/>
    <property type="match status" value="1"/>
</dbReference>
<reference evidence="8 9" key="1">
    <citation type="submission" date="2017-07" db="EMBL/GenBank/DDBJ databases">
        <title>Mechanisms for carbon and nitrogen cycling indicate functional differentiation within the Candidate Phyla Radiation.</title>
        <authorList>
            <person name="Danczak R.E."/>
            <person name="Johnston M.D."/>
            <person name="Kenah C."/>
            <person name="Slattery M."/>
            <person name="Wrighton K.C."/>
            <person name="Wilkins M.J."/>
        </authorList>
    </citation>
    <scope>NUCLEOTIDE SEQUENCE [LARGE SCALE GENOMIC DNA]</scope>
    <source>
        <strain evidence="8">Athens1014_28</strain>
    </source>
</reference>
<dbReference type="InterPro" id="IPR014722">
    <property type="entry name" value="Rib_uL2_dom2"/>
</dbReference>
<dbReference type="AlphaFoldDB" id="A0A554LQZ6"/>
<evidence type="ECO:0000313" key="8">
    <source>
        <dbReference type="EMBL" id="TSC95287.1"/>
    </source>
</evidence>
<evidence type="ECO:0000256" key="4">
    <source>
        <dbReference type="ARBA" id="ARBA00035206"/>
    </source>
</evidence>
<evidence type="ECO:0000259" key="7">
    <source>
        <dbReference type="SMART" id="SM00739"/>
    </source>
</evidence>
<dbReference type="NCBIfam" id="TIGR01079">
    <property type="entry name" value="rplX_bact"/>
    <property type="match status" value="1"/>
</dbReference>
<keyword evidence="3 5" id="KW-0687">Ribonucleoprotein</keyword>
<dbReference type="GO" id="GO:0019843">
    <property type="term" value="F:rRNA binding"/>
    <property type="evidence" value="ECO:0007669"/>
    <property type="project" value="UniProtKB-UniRule"/>
</dbReference>
<dbReference type="Pfam" id="PF00467">
    <property type="entry name" value="KOW"/>
    <property type="match status" value="1"/>
</dbReference>
<dbReference type="Pfam" id="PF17136">
    <property type="entry name" value="ribosomal_L24"/>
    <property type="match status" value="1"/>
</dbReference>
<comment type="caution">
    <text evidence="8">The sequence shown here is derived from an EMBL/GenBank/DDBJ whole genome shotgun (WGS) entry which is preliminary data.</text>
</comment>
<proteinExistence type="inferred from homology"/>
<dbReference type="InterPro" id="IPR057264">
    <property type="entry name" value="Ribosomal_uL24_C"/>
</dbReference>
<dbReference type="Proteomes" id="UP000316495">
    <property type="component" value="Unassembled WGS sequence"/>
</dbReference>
<dbReference type="HAMAP" id="MF_01326_B">
    <property type="entry name" value="Ribosomal_uL24_B"/>
    <property type="match status" value="1"/>
</dbReference>
<comment type="subunit">
    <text evidence="5">Part of the 50S ribosomal subunit.</text>
</comment>
<dbReference type="InterPro" id="IPR005825">
    <property type="entry name" value="Ribosomal_uL24_CS"/>
</dbReference>
<dbReference type="CDD" id="cd06089">
    <property type="entry name" value="KOW_RPL26"/>
    <property type="match status" value="1"/>
</dbReference>
<dbReference type="SMART" id="SM00739">
    <property type="entry name" value="KOW"/>
    <property type="match status" value="1"/>
</dbReference>
<organism evidence="8 9">
    <name type="scientific">Candidatus Berkelbacteria bacterium Athens1014_28</name>
    <dbReference type="NCBI Taxonomy" id="2017145"/>
    <lineage>
        <taxon>Bacteria</taxon>
        <taxon>Candidatus Berkelbacteria</taxon>
    </lineage>
</organism>
<evidence type="ECO:0000313" key="9">
    <source>
        <dbReference type="Proteomes" id="UP000316495"/>
    </source>
</evidence>
<keyword evidence="5" id="KW-0699">rRNA-binding</keyword>
<dbReference type="GO" id="GO:0006412">
    <property type="term" value="P:translation"/>
    <property type="evidence" value="ECO:0007669"/>
    <property type="project" value="UniProtKB-UniRule"/>
</dbReference>
<evidence type="ECO:0000256" key="3">
    <source>
        <dbReference type="ARBA" id="ARBA00023274"/>
    </source>
</evidence>
<evidence type="ECO:0000256" key="6">
    <source>
        <dbReference type="RuleBase" id="RU003477"/>
    </source>
</evidence>